<protein>
    <submittedName>
        <fullName evidence="1">Uncharacterized protein</fullName>
    </submittedName>
</protein>
<organism evidence="1 2">
    <name type="scientific">Rhizobium fredii</name>
    <name type="common">Sinorhizobium fredii</name>
    <dbReference type="NCBI Taxonomy" id="380"/>
    <lineage>
        <taxon>Bacteria</taxon>
        <taxon>Pseudomonadati</taxon>
        <taxon>Pseudomonadota</taxon>
        <taxon>Alphaproteobacteria</taxon>
        <taxon>Hyphomicrobiales</taxon>
        <taxon>Rhizobiaceae</taxon>
        <taxon>Sinorhizobium/Ensifer group</taxon>
        <taxon>Sinorhizobium</taxon>
    </lineage>
</organism>
<dbReference type="AlphaFoldDB" id="A0A2A6M6L3"/>
<accession>A0A2A6M6L3</accession>
<dbReference type="EMBL" id="NWTC01000001">
    <property type="protein sequence ID" value="PDT50162.1"/>
    <property type="molecule type" value="Genomic_DNA"/>
</dbReference>
<reference evidence="1 2" key="1">
    <citation type="submission" date="2017-09" db="EMBL/GenBank/DDBJ databases">
        <title>Comparative genomics of rhizobia isolated from Phaseolus vulgaris in China.</title>
        <authorList>
            <person name="Tong W."/>
        </authorList>
    </citation>
    <scope>NUCLEOTIDE SEQUENCE [LARGE SCALE GENOMIC DNA]</scope>
    <source>
        <strain evidence="1 2">PCH1</strain>
    </source>
</reference>
<gene>
    <name evidence="1" type="ORF">CO661_00400</name>
</gene>
<evidence type="ECO:0000313" key="1">
    <source>
        <dbReference type="EMBL" id="PDT50162.1"/>
    </source>
</evidence>
<proteinExistence type="predicted"/>
<sequence length="145" mass="15936">MPSHSTFELNALWATSHEVINRELAPSYLAFNLALYHEHVSAPGGKLDGKAFVVDRNGLHLATVPARNYSRNAVVVPLAPGLPAANAIGVIGIPFECEALEFAYFMIKAFGDTRMPSRLHRQIEQAVRDFVKLARAYEGALPEVH</sequence>
<evidence type="ECO:0000313" key="2">
    <source>
        <dbReference type="Proteomes" id="UP000220353"/>
    </source>
</evidence>
<dbReference type="Proteomes" id="UP000220353">
    <property type="component" value="Unassembled WGS sequence"/>
</dbReference>
<comment type="caution">
    <text evidence="1">The sequence shown here is derived from an EMBL/GenBank/DDBJ whole genome shotgun (WGS) entry which is preliminary data.</text>
</comment>
<name>A0A2A6M6L3_RHIFR</name>